<dbReference type="GeneID" id="93648371"/>
<dbReference type="AlphaFoldDB" id="A0A177EHM0"/>
<evidence type="ECO:0000313" key="3">
    <source>
        <dbReference type="Proteomes" id="UP000185944"/>
    </source>
</evidence>
<feature type="signal peptide" evidence="1">
    <location>
        <begin position="1"/>
        <end position="23"/>
    </location>
</feature>
<proteinExistence type="predicted"/>
<keyword evidence="3" id="KW-1185">Reference proteome</keyword>
<evidence type="ECO:0000313" key="2">
    <source>
        <dbReference type="EMBL" id="OAG30479.1"/>
    </source>
</evidence>
<name>A0A177EHM0_9MICR</name>
<feature type="chain" id="PRO_5008060410" evidence="1">
    <location>
        <begin position="24"/>
        <end position="436"/>
    </location>
</feature>
<protein>
    <submittedName>
        <fullName evidence="2">Uncharacterized protein</fullName>
    </submittedName>
</protein>
<reference evidence="2 3" key="1">
    <citation type="submission" date="2016-02" db="EMBL/GenBank/DDBJ databases">
        <title>Discovery of a natural microsporidian pathogen with a broad tissue tropism in Caenorhabditis elegans.</title>
        <authorList>
            <person name="Luallen R.J."/>
            <person name="Reinke A.W."/>
            <person name="Tong L."/>
            <person name="Botts M.R."/>
            <person name="Felix M.-A."/>
            <person name="Troemel E.R."/>
        </authorList>
    </citation>
    <scope>NUCLEOTIDE SEQUENCE [LARGE SCALE GENOMIC DNA]</scope>
    <source>
        <strain evidence="2 3">JUm2807</strain>
    </source>
</reference>
<dbReference type="RefSeq" id="XP_067544736.1">
    <property type="nucleotide sequence ID" value="XM_067689439.1"/>
</dbReference>
<keyword evidence="1" id="KW-0732">Signal</keyword>
<dbReference type="VEuPathDB" id="MicrosporidiaDB:NEDG_02021"/>
<gene>
    <name evidence="2" type="ORF">NEDG_02021</name>
</gene>
<comment type="caution">
    <text evidence="2">The sequence shown here is derived from an EMBL/GenBank/DDBJ whole genome shotgun (WGS) entry which is preliminary data.</text>
</comment>
<accession>A0A177EHM0</accession>
<dbReference type="EMBL" id="LTDL01000028">
    <property type="protein sequence ID" value="OAG30479.1"/>
    <property type="molecule type" value="Genomic_DNA"/>
</dbReference>
<dbReference type="Proteomes" id="UP000185944">
    <property type="component" value="Unassembled WGS sequence"/>
</dbReference>
<organism evidence="2 3">
    <name type="scientific">Nematocida displodere</name>
    <dbReference type="NCBI Taxonomy" id="1805483"/>
    <lineage>
        <taxon>Eukaryota</taxon>
        <taxon>Fungi</taxon>
        <taxon>Fungi incertae sedis</taxon>
        <taxon>Microsporidia</taxon>
        <taxon>Nematocida</taxon>
    </lineage>
</organism>
<sequence>MVNLKTSTKAALTILGSIYLAACSLNEQDNLQNANPNATLAIDKPEQVNTKAAENPTLNPSSDATIKLFEQCGESLAVSGARPNATVARVQKKRLNIRVEKLYLEDIPEKIMPGVVFGCITVTGASLKTEPSVQRPEEAFLKLARILRAFDGVIIEVLLIQNFNLAELDHPTNPELTQPRKPSLRGLDLFMVKKLSPFVFEWVCGAINLAKSSDGLCVGVFECSVTSVKCLDNLGIQIMEGFYLEDLPNLASIDCQLVLKKLFSHRLTLKNLSKDLVVSAAIAKSITGKEWMEVWMDMSIWNKICLSELKGIAVKGFLCLNVTDLAELQKNLSLEWEIVPSQIHAVYLEDYTPTTHLTKAFVDSVVEWADNNTDGMETLRIYGFNKPLEPGLVKALKSHPINKTKLLSLKTFVINGVSRPIKTYEQDSDWQWTIVG</sequence>
<evidence type="ECO:0000256" key="1">
    <source>
        <dbReference type="SAM" id="SignalP"/>
    </source>
</evidence>